<feature type="domain" description="Heterokaryon incompatibility" evidence="1">
    <location>
        <begin position="6"/>
        <end position="67"/>
    </location>
</feature>
<dbReference type="STRING" id="913774.A0A0C3H655"/>
<dbReference type="InterPro" id="IPR010730">
    <property type="entry name" value="HET"/>
</dbReference>
<proteinExistence type="predicted"/>
<dbReference type="EMBL" id="KN832880">
    <property type="protein sequence ID" value="KIM98779.1"/>
    <property type="molecule type" value="Genomic_DNA"/>
</dbReference>
<dbReference type="OrthoDB" id="3563405at2759"/>
<gene>
    <name evidence="2" type="ORF">OIDMADRAFT_128442</name>
</gene>
<evidence type="ECO:0000259" key="1">
    <source>
        <dbReference type="Pfam" id="PF06985"/>
    </source>
</evidence>
<reference evidence="2 3" key="1">
    <citation type="submission" date="2014-04" db="EMBL/GenBank/DDBJ databases">
        <authorList>
            <consortium name="DOE Joint Genome Institute"/>
            <person name="Kuo A."/>
            <person name="Martino E."/>
            <person name="Perotto S."/>
            <person name="Kohler A."/>
            <person name="Nagy L.G."/>
            <person name="Floudas D."/>
            <person name="Copeland A."/>
            <person name="Barry K.W."/>
            <person name="Cichocki N."/>
            <person name="Veneault-Fourrey C."/>
            <person name="LaButti K."/>
            <person name="Lindquist E.A."/>
            <person name="Lipzen A."/>
            <person name="Lundell T."/>
            <person name="Morin E."/>
            <person name="Murat C."/>
            <person name="Sun H."/>
            <person name="Tunlid A."/>
            <person name="Henrissat B."/>
            <person name="Grigoriev I.V."/>
            <person name="Hibbett D.S."/>
            <person name="Martin F."/>
            <person name="Nordberg H.P."/>
            <person name="Cantor M.N."/>
            <person name="Hua S.X."/>
        </authorList>
    </citation>
    <scope>NUCLEOTIDE SEQUENCE [LARGE SCALE GENOMIC DNA]</scope>
    <source>
        <strain evidence="2 3">Zn</strain>
    </source>
</reference>
<organism evidence="2 3">
    <name type="scientific">Oidiodendron maius (strain Zn)</name>
    <dbReference type="NCBI Taxonomy" id="913774"/>
    <lineage>
        <taxon>Eukaryota</taxon>
        <taxon>Fungi</taxon>
        <taxon>Dikarya</taxon>
        <taxon>Ascomycota</taxon>
        <taxon>Pezizomycotina</taxon>
        <taxon>Leotiomycetes</taxon>
        <taxon>Leotiomycetes incertae sedis</taxon>
        <taxon>Myxotrichaceae</taxon>
        <taxon>Oidiodendron</taxon>
    </lineage>
</organism>
<dbReference type="PANTHER" id="PTHR33112:SF9">
    <property type="entry name" value="HETEROKARYON INCOMPATIBILITY DOMAIN-CONTAINING PROTEIN"/>
    <property type="match status" value="1"/>
</dbReference>
<dbReference type="Proteomes" id="UP000054321">
    <property type="component" value="Unassembled WGS sequence"/>
</dbReference>
<sequence length="68" mass="7741">MVSGNWTRDLPKTFLDVIDLACRLTVKYVWIDSLCIIQAGDDGVDWQRESIKMADYYQNSLLIIAATS</sequence>
<evidence type="ECO:0000313" key="3">
    <source>
        <dbReference type="Proteomes" id="UP000054321"/>
    </source>
</evidence>
<protein>
    <recommendedName>
        <fullName evidence="1">Heterokaryon incompatibility domain-containing protein</fullName>
    </recommendedName>
</protein>
<dbReference type="InParanoid" id="A0A0C3H655"/>
<dbReference type="PANTHER" id="PTHR33112">
    <property type="entry name" value="DOMAIN PROTEIN, PUTATIVE-RELATED"/>
    <property type="match status" value="1"/>
</dbReference>
<accession>A0A0C3H655</accession>
<evidence type="ECO:0000313" key="2">
    <source>
        <dbReference type="EMBL" id="KIM98779.1"/>
    </source>
</evidence>
<reference evidence="3" key="2">
    <citation type="submission" date="2015-01" db="EMBL/GenBank/DDBJ databases">
        <title>Evolutionary Origins and Diversification of the Mycorrhizal Mutualists.</title>
        <authorList>
            <consortium name="DOE Joint Genome Institute"/>
            <consortium name="Mycorrhizal Genomics Consortium"/>
            <person name="Kohler A."/>
            <person name="Kuo A."/>
            <person name="Nagy L.G."/>
            <person name="Floudas D."/>
            <person name="Copeland A."/>
            <person name="Barry K.W."/>
            <person name="Cichocki N."/>
            <person name="Veneault-Fourrey C."/>
            <person name="LaButti K."/>
            <person name="Lindquist E.A."/>
            <person name="Lipzen A."/>
            <person name="Lundell T."/>
            <person name="Morin E."/>
            <person name="Murat C."/>
            <person name="Riley R."/>
            <person name="Ohm R."/>
            <person name="Sun H."/>
            <person name="Tunlid A."/>
            <person name="Henrissat B."/>
            <person name="Grigoriev I.V."/>
            <person name="Hibbett D.S."/>
            <person name="Martin F."/>
        </authorList>
    </citation>
    <scope>NUCLEOTIDE SEQUENCE [LARGE SCALE GENOMIC DNA]</scope>
    <source>
        <strain evidence="3">Zn</strain>
    </source>
</reference>
<dbReference type="AlphaFoldDB" id="A0A0C3H655"/>
<dbReference type="HOGENOM" id="CLU_197189_1_0_1"/>
<dbReference type="Pfam" id="PF06985">
    <property type="entry name" value="HET"/>
    <property type="match status" value="1"/>
</dbReference>
<keyword evidence="3" id="KW-1185">Reference proteome</keyword>
<name>A0A0C3H655_OIDMZ</name>